<comment type="catalytic activity">
    <reaction evidence="9">
        <text>L-seryl-[protein] + ATP = O-phospho-L-seryl-[protein] + ADP + H(+)</text>
        <dbReference type="Rhea" id="RHEA:17989"/>
        <dbReference type="Rhea" id="RHEA-COMP:9863"/>
        <dbReference type="Rhea" id="RHEA-COMP:11604"/>
        <dbReference type="ChEBI" id="CHEBI:15378"/>
        <dbReference type="ChEBI" id="CHEBI:29999"/>
        <dbReference type="ChEBI" id="CHEBI:30616"/>
        <dbReference type="ChEBI" id="CHEBI:83421"/>
        <dbReference type="ChEBI" id="CHEBI:456216"/>
        <dbReference type="EC" id="2.7.11.1"/>
    </reaction>
</comment>
<dbReference type="GeneTree" id="ENSGT00940000158072"/>
<dbReference type="GO" id="GO:0005524">
    <property type="term" value="F:ATP binding"/>
    <property type="evidence" value="ECO:0007669"/>
    <property type="project" value="UniProtKB-UniRule"/>
</dbReference>
<dbReference type="InterPro" id="IPR011009">
    <property type="entry name" value="Kinase-like_dom_sf"/>
</dbReference>
<evidence type="ECO:0000256" key="5">
    <source>
        <dbReference type="ARBA" id="ARBA00022679"/>
    </source>
</evidence>
<keyword evidence="4" id="KW-0597">Phosphoprotein</keyword>
<evidence type="ECO:0000256" key="8">
    <source>
        <dbReference type="ARBA" id="ARBA00022840"/>
    </source>
</evidence>
<feature type="domain" description="Protein kinase" evidence="12">
    <location>
        <begin position="27"/>
        <end position="277"/>
    </location>
</feature>
<dbReference type="InterPro" id="IPR000719">
    <property type="entry name" value="Prot_kinase_dom"/>
</dbReference>
<dbReference type="Proteomes" id="UP000261640">
    <property type="component" value="Unplaced"/>
</dbReference>
<evidence type="ECO:0000259" key="12">
    <source>
        <dbReference type="PROSITE" id="PS50011"/>
    </source>
</evidence>
<evidence type="ECO:0000256" key="2">
    <source>
        <dbReference type="ARBA" id="ARBA00008874"/>
    </source>
</evidence>
<dbReference type="InterPro" id="IPR050629">
    <property type="entry name" value="STE20/SPS1-PAK"/>
</dbReference>
<evidence type="ECO:0000256" key="7">
    <source>
        <dbReference type="ARBA" id="ARBA00022777"/>
    </source>
</evidence>
<keyword evidence="8 9" id="KW-0067">ATP-binding</keyword>
<evidence type="ECO:0000313" key="14">
    <source>
        <dbReference type="Ensembl" id="ENSMAMP00000054233.1"/>
    </source>
</evidence>
<dbReference type="Gene3D" id="1.10.510.10">
    <property type="entry name" value="Transferase(Phosphotransferase) domain 1"/>
    <property type="match status" value="1"/>
</dbReference>
<evidence type="ECO:0000313" key="15">
    <source>
        <dbReference type="Proteomes" id="UP000261640"/>
    </source>
</evidence>
<accession>A0A7N8XT11</accession>
<dbReference type="GO" id="GO:0008349">
    <property type="term" value="F:MAP kinase kinase kinase kinase activity"/>
    <property type="evidence" value="ECO:0007669"/>
    <property type="project" value="InterPro"/>
</dbReference>
<evidence type="ECO:0000259" key="13">
    <source>
        <dbReference type="PROSITE" id="PS50219"/>
    </source>
</evidence>
<dbReference type="FunFam" id="1.10.510.10:FF:000031">
    <property type="entry name" value="Mitogen-activated protein kinase kinase kinase kinase"/>
    <property type="match status" value="1"/>
</dbReference>
<keyword evidence="6 9" id="KW-0547">Nucleotide-binding</keyword>
<dbReference type="SMART" id="SM00036">
    <property type="entry name" value="CNH"/>
    <property type="match status" value="1"/>
</dbReference>
<dbReference type="Pfam" id="PF00780">
    <property type="entry name" value="CNH"/>
    <property type="match status" value="1"/>
</dbReference>
<dbReference type="Pfam" id="PF00069">
    <property type="entry name" value="Pkinase"/>
    <property type="match status" value="1"/>
</dbReference>
<evidence type="ECO:0000256" key="10">
    <source>
        <dbReference type="PIRSR" id="PIRSR038172-1"/>
    </source>
</evidence>
<dbReference type="Ensembl" id="ENSMAMT00000044152.1">
    <property type="protein sequence ID" value="ENSMAMP00000054233.1"/>
    <property type="gene ID" value="ENSMAMG00000000203.2"/>
</dbReference>
<organism evidence="14 15">
    <name type="scientific">Mastacembelus armatus</name>
    <name type="common">zig-zag eel</name>
    <dbReference type="NCBI Taxonomy" id="205130"/>
    <lineage>
        <taxon>Eukaryota</taxon>
        <taxon>Metazoa</taxon>
        <taxon>Chordata</taxon>
        <taxon>Craniata</taxon>
        <taxon>Vertebrata</taxon>
        <taxon>Euteleostomi</taxon>
        <taxon>Actinopterygii</taxon>
        <taxon>Neopterygii</taxon>
        <taxon>Teleostei</taxon>
        <taxon>Neoteleostei</taxon>
        <taxon>Acanthomorphata</taxon>
        <taxon>Anabantaria</taxon>
        <taxon>Synbranchiformes</taxon>
        <taxon>Mastacembelidae</taxon>
        <taxon>Mastacembelus</taxon>
    </lineage>
</organism>
<name>A0A7N8XT11_9TELE</name>
<dbReference type="InterPro" id="IPR021160">
    <property type="entry name" value="MAPKKKK"/>
</dbReference>
<dbReference type="InterPro" id="IPR001180">
    <property type="entry name" value="CNH_dom"/>
</dbReference>
<keyword evidence="3 9" id="KW-0723">Serine/threonine-protein kinase</keyword>
<comment type="cofactor">
    <cofactor evidence="1 9">
        <name>Mg(2+)</name>
        <dbReference type="ChEBI" id="CHEBI:18420"/>
    </cofactor>
</comment>
<dbReference type="PROSITE" id="PS50011">
    <property type="entry name" value="PROTEIN_KINASE_DOM"/>
    <property type="match status" value="1"/>
</dbReference>
<proteinExistence type="inferred from homology"/>
<comment type="similarity">
    <text evidence="2 9">Belongs to the protein kinase superfamily. STE Ser/Thr protein kinase family. STE20 subfamily.</text>
</comment>
<dbReference type="SUPFAM" id="SSF56112">
    <property type="entry name" value="Protein kinase-like (PK-like)"/>
    <property type="match status" value="1"/>
</dbReference>
<keyword evidence="5 9" id="KW-0808">Transferase</keyword>
<sequence>MQDVLIRGVYTVKGSGEIQRRNPQHDFELVQRVGSGTYGDVYKVQWCYRFPLPVIRDDFSIIQQEIFMVKECMHHNIVAYFGSYLCREKLWICMEYCGGGSLQDIYHVTGPLSELQIAYVSRETLQGLGYLHSKGKMHRDIKGANILLTDNGDVKLADFGVAAKITATIAKRKSFIGTPYWMAPEVAAVEKNGGYNQLCDIWAVGITSIELAELQPPMFDLHPMRALFLMSKSSFQPPKLKDKNKWSTAFHNFVKMSLTKNPKKRPTAEKLLSHVFVAQTGLTRRLAVELLDKMNNPENHQQYSELDDDDLEPLSAVRHTIRSTNKHARAERTRSEINFDQLQFEPPLRKETEAHSEMVITIFSLIRSTSYLLKFYNGYINISCCCLHPHIYLCFSSTLKPGVPPPLPPKPQFINSSSEELGLNDERSLTVRRFANSENKPSQAARRQSTPEQGNKVAHSSADFLSASVSSPGLLSHASDPAINGLPPTPKVLMGACFSKVFDGCPLKINCATSWIHPDTKDQYLIFGTEDGIYTLNLNELHEATMEQLFPRRCTWLYVINNNLMSLSGKTFQLYSHNLIGLFEQLKKPGLAAQFQTHRFPDKILPRRFALTTKIPDTKGCHKCCIVRNPYTGHKYLCGALQSGIVLLQWYEPMQRFMLIKHFDFPLPSPLKVFEMLVVPEQEYPLVCVAISQGMEPGQVVHFETINLNSCSSWFTEMGASNQQVDAIHVTQLERDTVLVCLDKNLKIVNLHGKLKSNKKLASELSFDFCIGSVVCLQDSVLAFWKHGMQGKSFKSNEVTQEISDPSRVFRLLGSDRVVVLESRPTDNPTALSNLYILAGHENSY</sequence>
<dbReference type="GO" id="GO:0005737">
    <property type="term" value="C:cytoplasm"/>
    <property type="evidence" value="ECO:0007669"/>
    <property type="project" value="TreeGrafter"/>
</dbReference>
<dbReference type="AlphaFoldDB" id="A0A7N8XT11"/>
<dbReference type="EC" id="2.7.11.1" evidence="9"/>
<feature type="region of interest" description="Disordered" evidence="11">
    <location>
        <begin position="433"/>
        <end position="457"/>
    </location>
</feature>
<evidence type="ECO:0000256" key="9">
    <source>
        <dbReference type="PIRNR" id="PIRNR038172"/>
    </source>
</evidence>
<reference evidence="14" key="1">
    <citation type="submission" date="2025-08" db="UniProtKB">
        <authorList>
            <consortium name="Ensembl"/>
        </authorList>
    </citation>
    <scope>IDENTIFICATION</scope>
</reference>
<evidence type="ECO:0000256" key="1">
    <source>
        <dbReference type="ARBA" id="ARBA00001946"/>
    </source>
</evidence>
<evidence type="ECO:0000256" key="3">
    <source>
        <dbReference type="ARBA" id="ARBA00022527"/>
    </source>
</evidence>
<dbReference type="PANTHER" id="PTHR48012:SF19">
    <property type="entry name" value="MITOGEN-ACTIVATED PROTEIN KINASE KINASE KINASE KINASE 5"/>
    <property type="match status" value="1"/>
</dbReference>
<dbReference type="PIRSF" id="PIRSF038172">
    <property type="entry name" value="MAPKKKK"/>
    <property type="match status" value="1"/>
</dbReference>
<keyword evidence="15" id="KW-1185">Reference proteome</keyword>
<feature type="active site" description="Proton acceptor" evidence="10">
    <location>
        <position position="140"/>
    </location>
</feature>
<protein>
    <recommendedName>
        <fullName evidence="9">Mitogen-activated protein kinase kinase kinase kinase</fullName>
        <ecNumber evidence="9">2.7.11.1</ecNumber>
    </recommendedName>
</protein>
<keyword evidence="7 9" id="KW-0418">Kinase</keyword>
<dbReference type="PROSITE" id="PS50219">
    <property type="entry name" value="CNH"/>
    <property type="match status" value="1"/>
</dbReference>
<feature type="domain" description="CNH" evidence="13">
    <location>
        <begin position="506"/>
        <end position="818"/>
    </location>
</feature>
<reference evidence="14" key="2">
    <citation type="submission" date="2025-09" db="UniProtKB">
        <authorList>
            <consortium name="Ensembl"/>
        </authorList>
    </citation>
    <scope>IDENTIFICATION</scope>
</reference>
<dbReference type="SMART" id="SM00220">
    <property type="entry name" value="S_TKc"/>
    <property type="match status" value="1"/>
</dbReference>
<evidence type="ECO:0000256" key="11">
    <source>
        <dbReference type="SAM" id="MobiDB-lite"/>
    </source>
</evidence>
<comment type="catalytic activity">
    <reaction evidence="9">
        <text>L-threonyl-[protein] + ATP = O-phospho-L-threonyl-[protein] + ADP + H(+)</text>
        <dbReference type="Rhea" id="RHEA:46608"/>
        <dbReference type="Rhea" id="RHEA-COMP:11060"/>
        <dbReference type="Rhea" id="RHEA-COMP:11605"/>
        <dbReference type="ChEBI" id="CHEBI:15378"/>
        <dbReference type="ChEBI" id="CHEBI:30013"/>
        <dbReference type="ChEBI" id="CHEBI:30616"/>
        <dbReference type="ChEBI" id="CHEBI:61977"/>
        <dbReference type="ChEBI" id="CHEBI:456216"/>
        <dbReference type="EC" id="2.7.11.1"/>
    </reaction>
</comment>
<comment type="function">
    <text evidence="9">Serine/threonine kinase that plays a role in the response to environmental stress. Appears to act upstream of the JUN N-terminal pathway.</text>
</comment>
<dbReference type="PANTHER" id="PTHR48012">
    <property type="entry name" value="STERILE20-LIKE KINASE, ISOFORM B-RELATED"/>
    <property type="match status" value="1"/>
</dbReference>
<evidence type="ECO:0000256" key="6">
    <source>
        <dbReference type="ARBA" id="ARBA00022741"/>
    </source>
</evidence>
<feature type="compositionally biased region" description="Polar residues" evidence="11">
    <location>
        <begin position="436"/>
        <end position="453"/>
    </location>
</feature>
<evidence type="ECO:0000256" key="4">
    <source>
        <dbReference type="ARBA" id="ARBA00022553"/>
    </source>
</evidence>